<evidence type="ECO:0000313" key="3">
    <source>
        <dbReference type="EMBL" id="RZC60804.1"/>
    </source>
</evidence>
<dbReference type="PANTHER" id="PTHR35988:SF2">
    <property type="entry name" value="15-CIS-ZETA-CAROTENE ISOMERASE, CHLOROPLASTIC"/>
    <property type="match status" value="1"/>
</dbReference>
<evidence type="ECO:0000256" key="2">
    <source>
        <dbReference type="SAM" id="SignalP"/>
    </source>
</evidence>
<feature type="region of interest" description="Disordered" evidence="1">
    <location>
        <begin position="40"/>
        <end position="76"/>
    </location>
</feature>
<dbReference type="GO" id="GO:0009507">
    <property type="term" value="C:chloroplast"/>
    <property type="evidence" value="ECO:0007669"/>
    <property type="project" value="TreeGrafter"/>
</dbReference>
<keyword evidence="2" id="KW-0732">Signal</keyword>
<sequence>MLCLAHTIWIGNTVAVATSIDLIGNHLFGVWNGDRRISSSEDGGRGGYGENGDVIRTDNNKYGGSGSERHQQQGNRVVKVKDDKDESPTYVAMLAAQDDATRCKGCTYWCTCVNLMKKLSAKLTSATLNVIQLEFGVVALYIIVHTNVN</sequence>
<protein>
    <submittedName>
        <fullName evidence="3">Uncharacterized protein</fullName>
    </submittedName>
</protein>
<dbReference type="GO" id="GO:0090471">
    <property type="term" value="F:9,15,9'-tri-cis-zeta-carotene isomerase activity"/>
    <property type="evidence" value="ECO:0007669"/>
    <property type="project" value="TreeGrafter"/>
</dbReference>
<keyword evidence="4" id="KW-1185">Reference proteome</keyword>
<organism evidence="3 4">
    <name type="scientific">Papaver somniferum</name>
    <name type="common">Opium poppy</name>
    <dbReference type="NCBI Taxonomy" id="3469"/>
    <lineage>
        <taxon>Eukaryota</taxon>
        <taxon>Viridiplantae</taxon>
        <taxon>Streptophyta</taxon>
        <taxon>Embryophyta</taxon>
        <taxon>Tracheophyta</taxon>
        <taxon>Spermatophyta</taxon>
        <taxon>Magnoliopsida</taxon>
        <taxon>Ranunculales</taxon>
        <taxon>Papaveraceae</taxon>
        <taxon>Papaveroideae</taxon>
        <taxon>Papaver</taxon>
    </lineage>
</organism>
<proteinExistence type="predicted"/>
<gene>
    <name evidence="3" type="ORF">C5167_022599</name>
</gene>
<feature type="chain" id="PRO_5021417306" evidence="2">
    <location>
        <begin position="18"/>
        <end position="149"/>
    </location>
</feature>
<dbReference type="Gramene" id="RZC60804">
    <property type="protein sequence ID" value="RZC60804"/>
    <property type="gene ID" value="C5167_022599"/>
</dbReference>
<evidence type="ECO:0000313" key="4">
    <source>
        <dbReference type="Proteomes" id="UP000316621"/>
    </source>
</evidence>
<reference evidence="3 4" key="1">
    <citation type="journal article" date="2018" name="Science">
        <title>The opium poppy genome and morphinan production.</title>
        <authorList>
            <person name="Guo L."/>
            <person name="Winzer T."/>
            <person name="Yang X."/>
            <person name="Li Y."/>
            <person name="Ning Z."/>
            <person name="He Z."/>
            <person name="Teodor R."/>
            <person name="Lu Y."/>
            <person name="Bowser T.A."/>
            <person name="Graham I.A."/>
            <person name="Ye K."/>
        </authorList>
    </citation>
    <scope>NUCLEOTIDE SEQUENCE [LARGE SCALE GENOMIC DNA]</scope>
    <source>
        <strain evidence="4">cv. HN1</strain>
        <tissue evidence="3">Leaves</tissue>
    </source>
</reference>
<name>A0A4Y7JI71_PAPSO</name>
<dbReference type="STRING" id="3469.A0A4Y7JI71"/>
<dbReference type="AlphaFoldDB" id="A0A4Y7JI71"/>
<evidence type="ECO:0000256" key="1">
    <source>
        <dbReference type="SAM" id="MobiDB-lite"/>
    </source>
</evidence>
<accession>A0A4Y7JI71</accession>
<dbReference type="Proteomes" id="UP000316621">
    <property type="component" value="Chromosome 5"/>
</dbReference>
<dbReference type="GO" id="GO:0016120">
    <property type="term" value="P:carotene biosynthetic process"/>
    <property type="evidence" value="ECO:0007669"/>
    <property type="project" value="TreeGrafter"/>
</dbReference>
<dbReference type="EMBL" id="CM010719">
    <property type="protein sequence ID" value="RZC60804.1"/>
    <property type="molecule type" value="Genomic_DNA"/>
</dbReference>
<dbReference type="PANTHER" id="PTHR35988">
    <property type="entry name" value="15-CIS-ZETA-CAROTENE ISOMERASE, CHLOROPLASTIC"/>
    <property type="match status" value="1"/>
</dbReference>
<feature type="signal peptide" evidence="2">
    <location>
        <begin position="1"/>
        <end position="17"/>
    </location>
</feature>